<name>U2QAL0_9ACTN</name>
<organism evidence="1 2">
    <name type="scientific">Propionibacterium acidifaciens F0233</name>
    <dbReference type="NCBI Taxonomy" id="553198"/>
    <lineage>
        <taxon>Bacteria</taxon>
        <taxon>Bacillati</taxon>
        <taxon>Actinomycetota</taxon>
        <taxon>Actinomycetes</taxon>
        <taxon>Propionibacteriales</taxon>
        <taxon>Propionibacteriaceae</taxon>
        <taxon>Propionibacterium</taxon>
    </lineage>
</organism>
<dbReference type="Proteomes" id="UP000017052">
    <property type="component" value="Unassembled WGS sequence"/>
</dbReference>
<gene>
    <name evidence="1" type="ORF">HMPREF0682_0495</name>
</gene>
<dbReference type="EMBL" id="ACVN02000242">
    <property type="protein sequence ID" value="ERK53144.1"/>
    <property type="molecule type" value="Genomic_DNA"/>
</dbReference>
<keyword evidence="2" id="KW-1185">Reference proteome</keyword>
<comment type="caution">
    <text evidence="1">The sequence shown here is derived from an EMBL/GenBank/DDBJ whole genome shotgun (WGS) entry which is preliminary data.</text>
</comment>
<sequence length="69" mass="7416">MSGDLSLDDLHAASDVVWDFVVSADLAGGLDAAAATVRGRVGPRNSRRGTYGTEFRGLECLVFFGRWVK</sequence>
<reference evidence="1" key="1">
    <citation type="submission" date="2013-08" db="EMBL/GenBank/DDBJ databases">
        <authorList>
            <person name="Durkin A.S."/>
            <person name="Haft D.R."/>
            <person name="McCorrison J."/>
            <person name="Torralba M."/>
            <person name="Gillis M."/>
            <person name="Haft D.H."/>
            <person name="Methe B."/>
            <person name="Sutton G."/>
            <person name="Nelson K.E."/>
        </authorList>
    </citation>
    <scope>NUCLEOTIDE SEQUENCE [LARGE SCALE GENOMIC DNA]</scope>
    <source>
        <strain evidence="1">F0233</strain>
    </source>
</reference>
<evidence type="ECO:0000313" key="1">
    <source>
        <dbReference type="EMBL" id="ERK53144.1"/>
    </source>
</evidence>
<protein>
    <submittedName>
        <fullName evidence="1">Uncharacterized protein</fullName>
    </submittedName>
</protein>
<accession>U2QAL0</accession>
<proteinExistence type="predicted"/>
<dbReference type="AlphaFoldDB" id="U2QAL0"/>
<evidence type="ECO:0000313" key="2">
    <source>
        <dbReference type="Proteomes" id="UP000017052"/>
    </source>
</evidence>